<gene>
    <name evidence="2" type="ORF">GCM10010885_22740</name>
</gene>
<keyword evidence="1" id="KW-0732">Signal</keyword>
<dbReference type="InterPro" id="IPR050490">
    <property type="entry name" value="Bact_solute-bd_prot1"/>
</dbReference>
<organism evidence="2 3">
    <name type="scientific">Alicyclobacillus cellulosilyticus</name>
    <dbReference type="NCBI Taxonomy" id="1003997"/>
    <lineage>
        <taxon>Bacteria</taxon>
        <taxon>Bacillati</taxon>
        <taxon>Bacillota</taxon>
        <taxon>Bacilli</taxon>
        <taxon>Bacillales</taxon>
        <taxon>Alicyclobacillaceae</taxon>
        <taxon>Alicyclobacillus</taxon>
    </lineage>
</organism>
<proteinExistence type="predicted"/>
<accession>A0A917KGJ1</accession>
<dbReference type="PANTHER" id="PTHR43649:SF30">
    <property type="entry name" value="ABC TRANSPORTER SUBSTRATE-BINDING PROTEIN"/>
    <property type="match status" value="1"/>
</dbReference>
<dbReference type="SUPFAM" id="SSF53850">
    <property type="entry name" value="Periplasmic binding protein-like II"/>
    <property type="match status" value="1"/>
</dbReference>
<feature type="signal peptide" evidence="1">
    <location>
        <begin position="1"/>
        <end position="30"/>
    </location>
</feature>
<feature type="chain" id="PRO_5038970426" evidence="1">
    <location>
        <begin position="31"/>
        <end position="426"/>
    </location>
</feature>
<dbReference type="PANTHER" id="PTHR43649">
    <property type="entry name" value="ARABINOSE-BINDING PROTEIN-RELATED"/>
    <property type="match status" value="1"/>
</dbReference>
<dbReference type="AlphaFoldDB" id="A0A917KGJ1"/>
<comment type="caution">
    <text evidence="2">The sequence shown here is derived from an EMBL/GenBank/DDBJ whole genome shotgun (WGS) entry which is preliminary data.</text>
</comment>
<sequence length="426" mass="46244">MMKAPYKAVAALVSASGLAAVMAMAPAASAAKRNTVELTFYYPVGVVGPLSQTMTTLVNRFNQTHPGIHVNAVFSGNYQQTLAKVETAIQGGNPPDVAVLNHTAQFDLIHLQAIEPLDDVVKAGGFYPALTQPKVQGHFWGVPFQRSTVVLYYNKDAFKKAGLDPSHGPNTWSELVADGQKLQKLGMSGIEIPSDGTVYWEFEPFATEAGHNLGGNDGVHVYFNSAAAKTALQFWMDLSHKYHVMPAGILPWNNVPTDFENQKTAMIVHSSGSMASILQNAKFQVGVSFMPAYKSKYRTGVGGGDLYLFKGIPADHRAAALTFIKWMSAPAQAAWWSIRTGYVPTSPQAMQQPEMQAHIKQVPQAKVPVDQLAYAQPELSTYQLNQVYDVIDSAIQSVIDGQSTIAAALDKAQQQADAILAPYRMQ</sequence>
<protein>
    <submittedName>
        <fullName evidence="2">ABC transporter substrate-binding protein</fullName>
    </submittedName>
</protein>
<dbReference type="EMBL" id="BMOY01000048">
    <property type="protein sequence ID" value="GGJ12884.1"/>
    <property type="molecule type" value="Genomic_DNA"/>
</dbReference>
<dbReference type="RefSeq" id="WP_188883219.1">
    <property type="nucleotide sequence ID" value="NZ_BMOY01000048.1"/>
</dbReference>
<dbReference type="Gene3D" id="3.40.190.10">
    <property type="entry name" value="Periplasmic binding protein-like II"/>
    <property type="match status" value="2"/>
</dbReference>
<dbReference type="Pfam" id="PF13416">
    <property type="entry name" value="SBP_bac_8"/>
    <property type="match status" value="1"/>
</dbReference>
<keyword evidence="3" id="KW-1185">Reference proteome</keyword>
<evidence type="ECO:0000256" key="1">
    <source>
        <dbReference type="SAM" id="SignalP"/>
    </source>
</evidence>
<dbReference type="InterPro" id="IPR006059">
    <property type="entry name" value="SBP"/>
</dbReference>
<evidence type="ECO:0000313" key="2">
    <source>
        <dbReference type="EMBL" id="GGJ12884.1"/>
    </source>
</evidence>
<dbReference type="Proteomes" id="UP000637695">
    <property type="component" value="Unassembled WGS sequence"/>
</dbReference>
<reference evidence="2" key="1">
    <citation type="journal article" date="2014" name="Int. J. Syst. Evol. Microbiol.">
        <title>Complete genome sequence of Corynebacterium casei LMG S-19264T (=DSM 44701T), isolated from a smear-ripened cheese.</title>
        <authorList>
            <consortium name="US DOE Joint Genome Institute (JGI-PGF)"/>
            <person name="Walter F."/>
            <person name="Albersmeier A."/>
            <person name="Kalinowski J."/>
            <person name="Ruckert C."/>
        </authorList>
    </citation>
    <scope>NUCLEOTIDE SEQUENCE</scope>
    <source>
        <strain evidence="2">JCM 18487</strain>
    </source>
</reference>
<name>A0A917KGJ1_9BACL</name>
<evidence type="ECO:0000313" key="3">
    <source>
        <dbReference type="Proteomes" id="UP000637695"/>
    </source>
</evidence>
<reference evidence="2" key="2">
    <citation type="submission" date="2020-09" db="EMBL/GenBank/DDBJ databases">
        <authorList>
            <person name="Sun Q."/>
            <person name="Ohkuma M."/>
        </authorList>
    </citation>
    <scope>NUCLEOTIDE SEQUENCE</scope>
    <source>
        <strain evidence="2">JCM 18487</strain>
    </source>
</reference>
<dbReference type="CDD" id="cd14748">
    <property type="entry name" value="PBP2_UgpB"/>
    <property type="match status" value="1"/>
</dbReference>